<dbReference type="EMBL" id="FQNF01000001">
    <property type="protein sequence ID" value="SGZ37804.1"/>
    <property type="molecule type" value="Genomic_DNA"/>
</dbReference>
<dbReference type="GO" id="GO:0016491">
    <property type="term" value="F:oxidoreductase activity"/>
    <property type="evidence" value="ECO:0007669"/>
    <property type="project" value="InterPro"/>
</dbReference>
<dbReference type="InterPro" id="IPR036188">
    <property type="entry name" value="FAD/NAD-bd_sf"/>
</dbReference>
<reference evidence="3" key="1">
    <citation type="submission" date="2016-11" db="EMBL/GenBank/DDBJ databases">
        <authorList>
            <person name="Guldener U."/>
        </authorList>
    </citation>
    <scope>NUCLEOTIDE SEQUENCE [LARGE SCALE GENOMIC DNA]</scope>
</reference>
<name>A0A1L0AVT9_9ASCO</name>
<dbReference type="Pfam" id="PF01593">
    <property type="entry name" value="Amino_oxidase"/>
    <property type="match status" value="1"/>
</dbReference>
<dbReference type="SUPFAM" id="SSF51905">
    <property type="entry name" value="FAD/NAD(P)-binding domain"/>
    <property type="match status" value="1"/>
</dbReference>
<sequence length="519" mass="59192">MNMTNHHKVIIIGAGISGLKAANLLINEHNITDIKIFEARDRYGGRLVSSEPGYHNQNYDLGASWHHDILINSMFQEERKTPYRPYVIEDDNFAIVDYDSEERLDQCKKLNIMPVYNELTTFLKLNYFGNLNNSLSLRDAVIMYINKMGDTLTKDQKVTLLSLSRYTELWNGDSWNLISAEDCVGDHFGRNALVNNFGLYPNKYLDQNNLKDKVVLNTAVTSIDVIKNGSKKMATLTTGNNEVYTADYVICSIPLSLLKKSSENCKQLGSIKFNPPLSHSFTSALSKISFGSLGKFFFEFDSIKWSTDQSRAIQMSKNFTKTIELLDDLNLNGNFLTTADLKSITSETDEPKEYKCDDYPYFVLNLASSFKIPTILFLTQYPLTEYLEKLSKQQLYEFFKPALINSLKKIFKCDKTLKYSPDHDEKVSDDEIHLKNIIHTSWTSDPLALGAYTSIRVHDSFDTFLEESMKGHEDIVRFVGEAYVSEGNGCVWGAEKTAEREVKNIIELEMTKEVNSLKI</sequence>
<feature type="domain" description="Amine oxidase" evidence="1">
    <location>
        <begin position="16"/>
        <end position="506"/>
    </location>
</feature>
<dbReference type="AlphaFoldDB" id="A0A1L0AVT9"/>
<evidence type="ECO:0000313" key="3">
    <source>
        <dbReference type="Proteomes" id="UP000183365"/>
    </source>
</evidence>
<dbReference type="InterPro" id="IPR050281">
    <property type="entry name" value="Flavin_monoamine_oxidase"/>
</dbReference>
<dbReference type="OrthoDB" id="5046242at2759"/>
<dbReference type="SUPFAM" id="SSF54373">
    <property type="entry name" value="FAD-linked reductases, C-terminal domain"/>
    <property type="match status" value="1"/>
</dbReference>
<dbReference type="InterPro" id="IPR002937">
    <property type="entry name" value="Amino_oxidase"/>
</dbReference>
<dbReference type="PANTHER" id="PTHR10742">
    <property type="entry name" value="FLAVIN MONOAMINE OXIDASE"/>
    <property type="match status" value="1"/>
</dbReference>
<keyword evidence="3" id="KW-1185">Reference proteome</keyword>
<dbReference type="Gene3D" id="3.90.660.10">
    <property type="match status" value="1"/>
</dbReference>
<organism evidence="2 3">
    <name type="scientific">Hanseniaspora guilliermondii</name>
    <dbReference type="NCBI Taxonomy" id="56406"/>
    <lineage>
        <taxon>Eukaryota</taxon>
        <taxon>Fungi</taxon>
        <taxon>Dikarya</taxon>
        <taxon>Ascomycota</taxon>
        <taxon>Saccharomycotina</taxon>
        <taxon>Saccharomycetes</taxon>
        <taxon>Saccharomycodales</taxon>
        <taxon>Saccharomycodaceae</taxon>
        <taxon>Hanseniaspora</taxon>
    </lineage>
</organism>
<protein>
    <recommendedName>
        <fullName evidence="1">Amine oxidase domain-containing protein</fullName>
    </recommendedName>
</protein>
<dbReference type="PANTHER" id="PTHR10742:SF410">
    <property type="entry name" value="LYSINE-SPECIFIC HISTONE DEMETHYLASE 2"/>
    <property type="match status" value="1"/>
</dbReference>
<dbReference type="Proteomes" id="UP000183365">
    <property type="component" value="Unassembled WGS sequence"/>
</dbReference>
<dbReference type="Gene3D" id="3.50.50.60">
    <property type="entry name" value="FAD/NAD(P)-binding domain"/>
    <property type="match status" value="1"/>
</dbReference>
<gene>
    <name evidence="2" type="ORF">HGUI_00004</name>
</gene>
<proteinExistence type="predicted"/>
<evidence type="ECO:0000259" key="1">
    <source>
        <dbReference type="Pfam" id="PF01593"/>
    </source>
</evidence>
<dbReference type="VEuPathDB" id="FungiDB:HGUI_00004"/>
<evidence type="ECO:0000313" key="2">
    <source>
        <dbReference type="EMBL" id="SGZ37804.1"/>
    </source>
</evidence>
<accession>A0A1L0AVT9</accession>